<dbReference type="RefSeq" id="WP_274270203.1">
    <property type="nucleotide sequence ID" value="NZ_JAOSLC020000002.1"/>
</dbReference>
<keyword evidence="2" id="KW-1185">Reference proteome</keyword>
<organism evidence="1 2">
    <name type="scientific">Polaribacter ponticola</name>
    <dbReference type="NCBI Taxonomy" id="2978475"/>
    <lineage>
        <taxon>Bacteria</taxon>
        <taxon>Pseudomonadati</taxon>
        <taxon>Bacteroidota</taxon>
        <taxon>Flavobacteriia</taxon>
        <taxon>Flavobacteriales</taxon>
        <taxon>Flavobacteriaceae</taxon>
    </lineage>
</organism>
<evidence type="ECO:0000313" key="1">
    <source>
        <dbReference type="EMBL" id="MDD7913684.1"/>
    </source>
</evidence>
<comment type="caution">
    <text evidence="1">The sequence shown here is derived from an EMBL/GenBank/DDBJ whole genome shotgun (WGS) entry which is preliminary data.</text>
</comment>
<evidence type="ECO:0008006" key="3">
    <source>
        <dbReference type="Google" id="ProtNLM"/>
    </source>
</evidence>
<sequence>MKLFYKKDKENALKAYKKALELDDSSKSAKKMIQKLESIK</sequence>
<gene>
    <name evidence="1" type="ORF">N5A56_004330</name>
</gene>
<accession>A0ABT5S766</accession>
<name>A0ABT5S766_9FLAO</name>
<dbReference type="Gene3D" id="1.25.40.10">
    <property type="entry name" value="Tetratricopeptide repeat domain"/>
    <property type="match status" value="1"/>
</dbReference>
<proteinExistence type="predicted"/>
<dbReference type="EMBL" id="JAOSLC020000002">
    <property type="protein sequence ID" value="MDD7913684.1"/>
    <property type="molecule type" value="Genomic_DNA"/>
</dbReference>
<evidence type="ECO:0000313" key="2">
    <source>
        <dbReference type="Proteomes" id="UP001151478"/>
    </source>
</evidence>
<dbReference type="Proteomes" id="UP001151478">
    <property type="component" value="Unassembled WGS sequence"/>
</dbReference>
<protein>
    <recommendedName>
        <fullName evidence="3">Tetratricopeptide repeat protein</fullName>
    </recommendedName>
</protein>
<dbReference type="InterPro" id="IPR011990">
    <property type="entry name" value="TPR-like_helical_dom_sf"/>
</dbReference>
<reference evidence="1" key="1">
    <citation type="submission" date="2023-02" db="EMBL/GenBank/DDBJ databases">
        <title>Polaribacter ponticola sp. nov., isolated from seawater.</title>
        <authorList>
            <person name="Baek J.H."/>
            <person name="Kim J.M."/>
            <person name="Choi D.G."/>
            <person name="Jeon C.O."/>
        </authorList>
    </citation>
    <scope>NUCLEOTIDE SEQUENCE</scope>
    <source>
        <strain evidence="1">MSW5</strain>
    </source>
</reference>